<comment type="similarity">
    <text evidence="1">Belongs to the pseudomonas-type ThrB family.</text>
</comment>
<dbReference type="EC" id="2.7.1.39" evidence="3"/>
<dbReference type="GO" id="GO:0004413">
    <property type="term" value="F:homoserine kinase activity"/>
    <property type="evidence" value="ECO:0007669"/>
    <property type="project" value="UniProtKB-EC"/>
</dbReference>
<accession>A0A8J7KKD8</accession>
<dbReference type="InterPro" id="IPR011009">
    <property type="entry name" value="Kinase-like_dom_sf"/>
</dbReference>
<evidence type="ECO:0000313" key="4">
    <source>
        <dbReference type="Proteomes" id="UP000622552"/>
    </source>
</evidence>
<dbReference type="SUPFAM" id="SSF56112">
    <property type="entry name" value="Protein kinase-like (PK-like)"/>
    <property type="match status" value="1"/>
</dbReference>
<evidence type="ECO:0000313" key="3">
    <source>
        <dbReference type="EMBL" id="MBG6137974.1"/>
    </source>
</evidence>
<comment type="caution">
    <text evidence="3">The sequence shown here is derived from an EMBL/GenBank/DDBJ whole genome shotgun (WGS) entry which is preliminary data.</text>
</comment>
<keyword evidence="3" id="KW-0808">Transferase</keyword>
<keyword evidence="3" id="KW-0418">Kinase</keyword>
<dbReference type="InterPro" id="IPR002575">
    <property type="entry name" value="Aminoglycoside_PTrfase"/>
</dbReference>
<dbReference type="Pfam" id="PF01636">
    <property type="entry name" value="APH"/>
    <property type="match status" value="1"/>
</dbReference>
<dbReference type="Gene3D" id="3.90.1200.10">
    <property type="match status" value="1"/>
</dbReference>
<keyword evidence="4" id="KW-1185">Reference proteome</keyword>
<evidence type="ECO:0000256" key="1">
    <source>
        <dbReference type="ARBA" id="ARBA00038240"/>
    </source>
</evidence>
<dbReference type="PANTHER" id="PTHR21064">
    <property type="entry name" value="AMINOGLYCOSIDE PHOSPHOTRANSFERASE DOMAIN-CONTAINING PROTEIN-RELATED"/>
    <property type="match status" value="1"/>
</dbReference>
<proteinExistence type="inferred from homology"/>
<protein>
    <submittedName>
        <fullName evidence="3">Homoserine kinase type II</fullName>
        <ecNumber evidence="3">2.7.1.39</ecNumber>
    </submittedName>
</protein>
<organism evidence="3 4">
    <name type="scientific">Longispora fulva</name>
    <dbReference type="NCBI Taxonomy" id="619741"/>
    <lineage>
        <taxon>Bacteria</taxon>
        <taxon>Bacillati</taxon>
        <taxon>Actinomycetota</taxon>
        <taxon>Actinomycetes</taxon>
        <taxon>Micromonosporales</taxon>
        <taxon>Micromonosporaceae</taxon>
        <taxon>Longispora</taxon>
    </lineage>
</organism>
<reference evidence="3" key="1">
    <citation type="submission" date="2020-11" db="EMBL/GenBank/DDBJ databases">
        <title>Sequencing the genomes of 1000 actinobacteria strains.</title>
        <authorList>
            <person name="Klenk H.-P."/>
        </authorList>
    </citation>
    <scope>NUCLEOTIDE SEQUENCE</scope>
    <source>
        <strain evidence="3">DSM 45356</strain>
    </source>
</reference>
<sequence>MDPVELARGWGVSVRSAHRPEQGTNNTVWILDDTYVLRVYQNLGLDRVLAEHRLLAALGSAGLSFRVPTPVGPVLETAAGPAALFEYLPGTAGRRGAAGEALGAALGELDAVLGTLDPTLAPTDWRVPLGAIHPAVPDVEALVGDLRAACGPHPGLDVLDRRAAETDAAYLRMDLPVQICHLDIAPGNVLFDGGRVSAVLDFEIAGLDLRVNDLVAGMSQCGPGFLEGYRSIVDLTDGELAVVPALTLLRAMSSVVWRAGRWRLDQSTLDEVVDRLDEMVLPSEFSIT</sequence>
<evidence type="ECO:0000259" key="2">
    <source>
        <dbReference type="Pfam" id="PF01636"/>
    </source>
</evidence>
<dbReference type="PANTHER" id="PTHR21064:SF6">
    <property type="entry name" value="AMINOGLYCOSIDE PHOSPHOTRANSFERASE DOMAIN-CONTAINING PROTEIN"/>
    <property type="match status" value="1"/>
</dbReference>
<dbReference type="EMBL" id="JADOUF010000001">
    <property type="protein sequence ID" value="MBG6137974.1"/>
    <property type="molecule type" value="Genomic_DNA"/>
</dbReference>
<dbReference type="RefSeq" id="WP_197004779.1">
    <property type="nucleotide sequence ID" value="NZ_BONS01000017.1"/>
</dbReference>
<dbReference type="Proteomes" id="UP000622552">
    <property type="component" value="Unassembled WGS sequence"/>
</dbReference>
<feature type="domain" description="Aminoglycoside phosphotransferase" evidence="2">
    <location>
        <begin position="20"/>
        <end position="216"/>
    </location>
</feature>
<dbReference type="Gene3D" id="3.30.200.20">
    <property type="entry name" value="Phosphorylase Kinase, domain 1"/>
    <property type="match status" value="1"/>
</dbReference>
<dbReference type="InterPro" id="IPR050249">
    <property type="entry name" value="Pseudomonas-type_ThrB"/>
</dbReference>
<name>A0A8J7KKD8_9ACTN</name>
<dbReference type="AlphaFoldDB" id="A0A8J7KKD8"/>
<gene>
    <name evidence="3" type="ORF">IW245_004168</name>
</gene>